<protein>
    <recommendedName>
        <fullName evidence="2">tRNA(Met) cytidine acetate ligase</fullName>
        <ecNumber evidence="2">6.3.4.-</ecNumber>
    </recommendedName>
</protein>
<organism evidence="3 4">
    <name type="scientific">Kandleria vitulina DSM 20405</name>
    <dbReference type="NCBI Taxonomy" id="1410657"/>
    <lineage>
        <taxon>Bacteria</taxon>
        <taxon>Bacillati</taxon>
        <taxon>Bacillota</taxon>
        <taxon>Erysipelotrichia</taxon>
        <taxon>Erysipelotrichales</taxon>
        <taxon>Coprobacillaceae</taxon>
        <taxon>Kandleria</taxon>
    </lineage>
</organism>
<dbReference type="GO" id="GO:0000049">
    <property type="term" value="F:tRNA binding"/>
    <property type="evidence" value="ECO:0007669"/>
    <property type="project" value="UniProtKB-KW"/>
</dbReference>
<comment type="similarity">
    <text evidence="2">Belongs to the TmcAL family.</text>
</comment>
<dbReference type="Gene3D" id="3.40.50.620">
    <property type="entry name" value="HUPs"/>
    <property type="match status" value="1"/>
</dbReference>
<comment type="subcellular location">
    <subcellularLocation>
        <location evidence="2">Cytoplasm</location>
    </subcellularLocation>
</comment>
<evidence type="ECO:0000313" key="4">
    <source>
        <dbReference type="Proteomes" id="UP000051841"/>
    </source>
</evidence>
<dbReference type="RefSeq" id="WP_031589804.1">
    <property type="nucleotide sequence ID" value="NZ_JNKN01000048.1"/>
</dbReference>
<keyword evidence="2" id="KW-0436">Ligase</keyword>
<feature type="binding site" evidence="2">
    <location>
        <position position="101"/>
    </location>
    <ligand>
        <name>ATP</name>
        <dbReference type="ChEBI" id="CHEBI:30616"/>
    </ligand>
</feature>
<dbReference type="GO" id="GO:0005737">
    <property type="term" value="C:cytoplasm"/>
    <property type="evidence" value="ECO:0007669"/>
    <property type="project" value="UniProtKB-SubCell"/>
</dbReference>
<dbReference type="Proteomes" id="UP000051841">
    <property type="component" value="Unassembled WGS sequence"/>
</dbReference>
<dbReference type="PANTHER" id="PTHR37825:SF1">
    <property type="entry name" value="TRNA(MET) CYTIDINE ACETATE LIGASE"/>
    <property type="match status" value="1"/>
</dbReference>
<name>A0A0R2H3B2_9FIRM</name>
<proteinExistence type="inferred from homology"/>
<dbReference type="GO" id="GO:0006400">
    <property type="term" value="P:tRNA modification"/>
    <property type="evidence" value="ECO:0007669"/>
    <property type="project" value="UniProtKB-UniRule"/>
</dbReference>
<evidence type="ECO:0000256" key="1">
    <source>
        <dbReference type="ARBA" id="ARBA00022694"/>
    </source>
</evidence>
<keyword evidence="2" id="KW-0820">tRNA-binding</keyword>
<keyword evidence="2" id="KW-0694">RNA-binding</keyword>
<dbReference type="PATRIC" id="fig|1410657.5.peg.1620"/>
<dbReference type="GO" id="GO:0016879">
    <property type="term" value="F:ligase activity, forming carbon-nitrogen bonds"/>
    <property type="evidence" value="ECO:0007669"/>
    <property type="project" value="UniProtKB-UniRule"/>
</dbReference>
<comment type="caution">
    <text evidence="3">The sequence shown here is derived from an EMBL/GenBank/DDBJ whole genome shotgun (WGS) entry which is preliminary data.</text>
</comment>
<comment type="function">
    <text evidence="2">Catalyzes the formation of N(4)-acetylcytidine (ac(4)C) at the wobble position of elongator tRNA(Met), using acetate and ATP as substrates. First activates an acetate ion to form acetyladenylate (Ac-AMP) and then transfers the acetyl group to tRNA to form ac(4)C34.</text>
</comment>
<comment type="caution">
    <text evidence="2">Lacks conserved residue(s) required for the propagation of feature annotation.</text>
</comment>
<accession>A0A0R2H3B2</accession>
<dbReference type="NCBIfam" id="NF010192">
    <property type="entry name" value="PRK13671.1"/>
    <property type="match status" value="1"/>
</dbReference>
<keyword evidence="1 2" id="KW-0819">tRNA processing</keyword>
<evidence type="ECO:0000256" key="2">
    <source>
        <dbReference type="HAMAP-Rule" id="MF_01539"/>
    </source>
</evidence>
<dbReference type="HAMAP" id="MF_01539">
    <property type="entry name" value="TmcAL"/>
    <property type="match status" value="1"/>
</dbReference>
<dbReference type="InterPro" id="IPR014729">
    <property type="entry name" value="Rossmann-like_a/b/a_fold"/>
</dbReference>
<dbReference type="AlphaFoldDB" id="A0A0R2H3B2"/>
<evidence type="ECO:0000313" key="3">
    <source>
        <dbReference type="EMBL" id="KRN47411.1"/>
    </source>
</evidence>
<dbReference type="Pfam" id="PF05636">
    <property type="entry name" value="HIGH_NTase1"/>
    <property type="match status" value="1"/>
</dbReference>
<dbReference type="EC" id="6.3.4.-" evidence="2"/>
<dbReference type="InterPro" id="IPR008513">
    <property type="entry name" value="tRNA(Met)_cyd_acetate_ligase"/>
</dbReference>
<dbReference type="GO" id="GO:0005524">
    <property type="term" value="F:ATP binding"/>
    <property type="evidence" value="ECO:0007669"/>
    <property type="project" value="UniProtKB-KW"/>
</dbReference>
<keyword evidence="4" id="KW-1185">Reference proteome</keyword>
<feature type="binding site" evidence="2">
    <location>
        <position position="183"/>
    </location>
    <ligand>
        <name>ATP</name>
        <dbReference type="ChEBI" id="CHEBI:30616"/>
    </ligand>
</feature>
<dbReference type="SUPFAM" id="SSF52374">
    <property type="entry name" value="Nucleotidylyl transferase"/>
    <property type="match status" value="1"/>
</dbReference>
<keyword evidence="2" id="KW-0067">ATP-binding</keyword>
<feature type="binding site" evidence="2">
    <location>
        <begin position="7"/>
        <end position="20"/>
    </location>
    <ligand>
        <name>ATP</name>
        <dbReference type="ChEBI" id="CHEBI:30616"/>
    </ligand>
</feature>
<keyword evidence="2" id="KW-0547">Nucleotide-binding</keyword>
<reference evidence="3 4" key="1">
    <citation type="journal article" date="2015" name="Genome Announc.">
        <title>Expanding the biotechnology potential of lactobacilli through comparative genomics of 213 strains and associated genera.</title>
        <authorList>
            <person name="Sun Z."/>
            <person name="Harris H.M."/>
            <person name="McCann A."/>
            <person name="Guo C."/>
            <person name="Argimon S."/>
            <person name="Zhang W."/>
            <person name="Yang X."/>
            <person name="Jeffery I.B."/>
            <person name="Cooney J.C."/>
            <person name="Kagawa T.F."/>
            <person name="Liu W."/>
            <person name="Song Y."/>
            <person name="Salvetti E."/>
            <person name="Wrobel A."/>
            <person name="Rasinkangas P."/>
            <person name="Parkhill J."/>
            <person name="Rea M.C."/>
            <person name="O'Sullivan O."/>
            <person name="Ritari J."/>
            <person name="Douillard F.P."/>
            <person name="Paul Ross R."/>
            <person name="Yang R."/>
            <person name="Briner A.E."/>
            <person name="Felis G.E."/>
            <person name="de Vos W.M."/>
            <person name="Barrangou R."/>
            <person name="Klaenhammer T.R."/>
            <person name="Caufield P.W."/>
            <person name="Cui Y."/>
            <person name="Zhang H."/>
            <person name="O'Toole P.W."/>
        </authorList>
    </citation>
    <scope>NUCLEOTIDE SEQUENCE [LARGE SCALE GENOMIC DNA]</scope>
    <source>
        <strain evidence="3 4">DSM 20405</strain>
    </source>
</reference>
<dbReference type="EMBL" id="JQBL01000047">
    <property type="protein sequence ID" value="KRN47411.1"/>
    <property type="molecule type" value="Genomic_DNA"/>
</dbReference>
<keyword evidence="2" id="KW-0963">Cytoplasm</keyword>
<sequence length="376" mass="43509">MKILGIVAEYNPFHKGHLYHLKKAQEIVKPDLTIIVMSPQFVQRGEPAIISKWIRSRIAIESGADIVIELPTIYAVESADYFAKGAMTLLHEMGITDLLFGSENGDIEQFIEIANTIENHQEQYNTAIKEAMDQGLRYPDACNRALSLLLNKEVKTPNDLLGLSYVKEIIHNHYDIRMHCIKRTNDYHEEKLQEIASATSLRKALHAHIDVSSQLPGYQYYKDEHLYSFSEFFPYLKYTILFNEQLSSIHLVDEGIENLLKDTIKKTDNMEDLINRLTSKRYTRSRIQRMLVHILLNNKKEDVPAMMKIDYIRLLAFSKKGQLYIKEQKKRTDFKIIANISKHQHPSLTLEYKAATLLSLIYGDAHTEISSIPYHE</sequence>
<dbReference type="PANTHER" id="PTHR37825">
    <property type="entry name" value="TRNA(MET) CYTIDINE ACETATE LIGASE"/>
    <property type="match status" value="1"/>
</dbReference>
<feature type="binding site" evidence="2">
    <location>
        <position position="158"/>
    </location>
    <ligand>
        <name>ATP</name>
        <dbReference type="ChEBI" id="CHEBI:30616"/>
    </ligand>
</feature>
<comment type="catalytic activity">
    <reaction evidence="2">
        <text>cytidine(34) in elongator tRNA(Met) + acetate + ATP = N(4)-acetylcytidine(34) in elongator tRNA(Met) + AMP + diphosphate</text>
        <dbReference type="Rhea" id="RHEA:58144"/>
        <dbReference type="Rhea" id="RHEA-COMP:10693"/>
        <dbReference type="Rhea" id="RHEA-COMP:10694"/>
        <dbReference type="ChEBI" id="CHEBI:30089"/>
        <dbReference type="ChEBI" id="CHEBI:30616"/>
        <dbReference type="ChEBI" id="CHEBI:33019"/>
        <dbReference type="ChEBI" id="CHEBI:74900"/>
        <dbReference type="ChEBI" id="CHEBI:82748"/>
        <dbReference type="ChEBI" id="CHEBI:456215"/>
    </reaction>
</comment>
<dbReference type="NCBIfam" id="NF010191">
    <property type="entry name" value="PRK13670.1"/>
    <property type="match status" value="1"/>
</dbReference>
<gene>
    <name evidence="2" type="primary">tmcAL</name>
    <name evidence="3" type="ORF">IV49_GL001570</name>
</gene>